<evidence type="ECO:0000256" key="1">
    <source>
        <dbReference type="SAM" id="Phobius"/>
    </source>
</evidence>
<keyword evidence="1" id="KW-0812">Transmembrane</keyword>
<name>A0A8S5VAH5_9CAUD</name>
<feature type="transmembrane region" description="Helical" evidence="1">
    <location>
        <begin position="34"/>
        <end position="51"/>
    </location>
</feature>
<reference evidence="2" key="1">
    <citation type="journal article" date="2021" name="Proc. Natl. Acad. Sci. U.S.A.">
        <title>A Catalog of Tens of Thousands of Viruses from Human Metagenomes Reveals Hidden Associations with Chronic Diseases.</title>
        <authorList>
            <person name="Tisza M.J."/>
            <person name="Buck C.B."/>
        </authorList>
    </citation>
    <scope>NUCLEOTIDE SEQUENCE</scope>
    <source>
        <strain evidence="2">Ct6bU4</strain>
    </source>
</reference>
<evidence type="ECO:0000313" key="2">
    <source>
        <dbReference type="EMBL" id="DAG03716.1"/>
    </source>
</evidence>
<dbReference type="EMBL" id="BK016234">
    <property type="protein sequence ID" value="DAG03716.1"/>
    <property type="molecule type" value="Genomic_DNA"/>
</dbReference>
<protein>
    <submittedName>
        <fullName evidence="2">Uncharacterized protein</fullName>
    </submittedName>
</protein>
<keyword evidence="1" id="KW-0472">Membrane</keyword>
<proteinExistence type="predicted"/>
<sequence length="72" mass="8568">MGCRLRFLWSLLRLLLSCLKSTLCISASLVVGMRLSGIRLLFLCLLMRRIVRARLVVRVRRRVPRCRWVLWI</sequence>
<keyword evidence="1" id="KW-1133">Transmembrane helix</keyword>
<accession>A0A8S5VAH5</accession>
<organism evidence="2">
    <name type="scientific">Siphoviridae sp. ct6bU4</name>
    <dbReference type="NCBI Taxonomy" id="2825344"/>
    <lineage>
        <taxon>Viruses</taxon>
        <taxon>Duplodnaviria</taxon>
        <taxon>Heunggongvirae</taxon>
        <taxon>Uroviricota</taxon>
        <taxon>Caudoviricetes</taxon>
    </lineage>
</organism>